<dbReference type="AlphaFoldDB" id="A0A7M3MGN3"/>
<name>A0A7M3MGN3_9BACT</name>
<dbReference type="Proteomes" id="UP000448292">
    <property type="component" value="Unassembled WGS sequence"/>
</dbReference>
<reference evidence="1 2" key="1">
    <citation type="submission" date="2018-06" db="EMBL/GenBank/DDBJ databases">
        <title>Complete genome of Desulfovibrio indonesiensis P37SLT.</title>
        <authorList>
            <person name="Crispim J.S."/>
            <person name="Vidigal P.M.P."/>
            <person name="Silva L.C.F."/>
            <person name="Laguardia C.N."/>
            <person name="Araujo L.C."/>
            <person name="Dias R.S."/>
            <person name="Sousa M.P."/>
            <person name="Paula S.O."/>
            <person name="Silva C."/>
        </authorList>
    </citation>
    <scope>NUCLEOTIDE SEQUENCE [LARGE SCALE GENOMIC DNA]</scope>
    <source>
        <strain evidence="1 2">P37SLT</strain>
    </source>
</reference>
<organism evidence="1 2">
    <name type="scientific">Oceanidesulfovibrio indonesiensis</name>
    <dbReference type="NCBI Taxonomy" id="54767"/>
    <lineage>
        <taxon>Bacteria</taxon>
        <taxon>Pseudomonadati</taxon>
        <taxon>Thermodesulfobacteriota</taxon>
        <taxon>Desulfovibrionia</taxon>
        <taxon>Desulfovibrionales</taxon>
        <taxon>Desulfovibrionaceae</taxon>
        <taxon>Oceanidesulfovibrio</taxon>
    </lineage>
</organism>
<accession>A0A7M3MGN3</accession>
<keyword evidence="2" id="KW-1185">Reference proteome</keyword>
<evidence type="ECO:0000313" key="1">
    <source>
        <dbReference type="EMBL" id="TVM17913.1"/>
    </source>
</evidence>
<evidence type="ECO:0000313" key="2">
    <source>
        <dbReference type="Proteomes" id="UP000448292"/>
    </source>
</evidence>
<protein>
    <submittedName>
        <fullName evidence="1">Uncharacterized protein</fullName>
    </submittedName>
</protein>
<sequence length="232" mass="25256">MIVLLDARVRTRRDALLLDTVRSHLQDTIRAAEPSRVMCFVNENTPTGLPDEFERVHTLPESAGGPSNFLDRLAKERHATEDVLVLAPLAGPLRLQTVAEAMAARAAASGPAVVVRVRRLPSRLHPAFLQPLPLAAMEGGRLVTHARLKPWSQVLAEGGVDAGLAAILPFDSGLEGAGSQFLPRLPYVDGSLELIPNELIVAGRYREHEYRRYVEIGPHEGSGLEALLYETA</sequence>
<dbReference type="RefSeq" id="WP_144302566.1">
    <property type="nucleotide sequence ID" value="NZ_QMIE01000005.1"/>
</dbReference>
<comment type="caution">
    <text evidence="1">The sequence shown here is derived from an EMBL/GenBank/DDBJ whole genome shotgun (WGS) entry which is preliminary data.</text>
</comment>
<proteinExistence type="predicted"/>
<dbReference type="OrthoDB" id="9837334at2"/>
<dbReference type="EMBL" id="QMIE01000005">
    <property type="protein sequence ID" value="TVM17913.1"/>
    <property type="molecule type" value="Genomic_DNA"/>
</dbReference>
<gene>
    <name evidence="1" type="ORF">DPQ33_07325</name>
</gene>